<name>A0AAV3ZKT2_9GAST</name>
<proteinExistence type="predicted"/>
<organism evidence="2 3">
    <name type="scientific">Plakobranchus ocellatus</name>
    <dbReference type="NCBI Taxonomy" id="259542"/>
    <lineage>
        <taxon>Eukaryota</taxon>
        <taxon>Metazoa</taxon>
        <taxon>Spiralia</taxon>
        <taxon>Lophotrochozoa</taxon>
        <taxon>Mollusca</taxon>
        <taxon>Gastropoda</taxon>
        <taxon>Heterobranchia</taxon>
        <taxon>Euthyneura</taxon>
        <taxon>Panpulmonata</taxon>
        <taxon>Sacoglossa</taxon>
        <taxon>Placobranchoidea</taxon>
        <taxon>Plakobranchidae</taxon>
        <taxon>Plakobranchus</taxon>
    </lineage>
</organism>
<keyword evidence="3" id="KW-1185">Reference proteome</keyword>
<accession>A0AAV3ZKT2</accession>
<sequence>MTAGNGDLKSLDSQERKFICMVVRNRVIRTEGEESLHIEGKPMENLGGKIKMDDQQQKRDTVKNRCERDLRSSPTQQDRPGFITRRERSVFSRWLFLLTVFCLAPVDVTCSDMFTSGEYIRTFQGIKLGLA</sequence>
<dbReference type="EMBL" id="BLXT01002484">
    <property type="protein sequence ID" value="GFN95140.1"/>
    <property type="molecule type" value="Genomic_DNA"/>
</dbReference>
<feature type="region of interest" description="Disordered" evidence="1">
    <location>
        <begin position="38"/>
        <end position="81"/>
    </location>
</feature>
<comment type="caution">
    <text evidence="2">The sequence shown here is derived from an EMBL/GenBank/DDBJ whole genome shotgun (WGS) entry which is preliminary data.</text>
</comment>
<evidence type="ECO:0000313" key="2">
    <source>
        <dbReference type="EMBL" id="GFN95140.1"/>
    </source>
</evidence>
<gene>
    <name evidence="2" type="ORF">PoB_002164600</name>
</gene>
<feature type="compositionally biased region" description="Basic and acidic residues" evidence="1">
    <location>
        <begin position="50"/>
        <end position="71"/>
    </location>
</feature>
<reference evidence="2 3" key="1">
    <citation type="journal article" date="2021" name="Elife">
        <title>Chloroplast acquisition without the gene transfer in kleptoplastic sea slugs, Plakobranchus ocellatus.</title>
        <authorList>
            <person name="Maeda T."/>
            <person name="Takahashi S."/>
            <person name="Yoshida T."/>
            <person name="Shimamura S."/>
            <person name="Takaki Y."/>
            <person name="Nagai Y."/>
            <person name="Toyoda A."/>
            <person name="Suzuki Y."/>
            <person name="Arimoto A."/>
            <person name="Ishii H."/>
            <person name="Satoh N."/>
            <person name="Nishiyama T."/>
            <person name="Hasebe M."/>
            <person name="Maruyama T."/>
            <person name="Minagawa J."/>
            <person name="Obokata J."/>
            <person name="Shigenobu S."/>
        </authorList>
    </citation>
    <scope>NUCLEOTIDE SEQUENCE [LARGE SCALE GENOMIC DNA]</scope>
</reference>
<protein>
    <submittedName>
        <fullName evidence="2">Uncharacterized protein</fullName>
    </submittedName>
</protein>
<evidence type="ECO:0000313" key="3">
    <source>
        <dbReference type="Proteomes" id="UP000735302"/>
    </source>
</evidence>
<dbReference type="Proteomes" id="UP000735302">
    <property type="component" value="Unassembled WGS sequence"/>
</dbReference>
<dbReference type="AlphaFoldDB" id="A0AAV3ZKT2"/>
<evidence type="ECO:0000256" key="1">
    <source>
        <dbReference type="SAM" id="MobiDB-lite"/>
    </source>
</evidence>